<evidence type="ECO:0000256" key="1">
    <source>
        <dbReference type="ARBA" id="ARBA00004834"/>
    </source>
</evidence>
<sequence length="365" mass="40070">MRTLAIAAVLLASTGAAPVRSTPEAPVVARPAAEAPLVLTAMHLHDPWIVADRASRTYYLFTRNEAAMSGDPRLGTMMYASRDLKHWTRPKLVFTLPAGSWAKAGSWAPEVHAWKGKYYLFTTFHDPAATLGRSGKRTTYRRGTVLAVADRIDGPYRLVRGGEPIVARDRMTLDGSLYVDPKGKPWLVYAHEWWQTGNGTMEAVPLTDDLAAAGAPRVLFRAGDAPWAVGQVQPDGDTVYVTDGPELYRSKTGTLLMLWSSYGRKGYVEAQARSRSGGIEGPWEQLGTLVERDSGHGMLFRAFDGRLMMILHRPFNYALGKLYEMRDDGDRLSVVREATELDGEAYPTHPCVAGHSSFDGATPGC</sequence>
<comment type="caution">
    <text evidence="6">The sequence shown here is derived from an EMBL/GenBank/DDBJ whole genome shotgun (WGS) entry which is preliminary data.</text>
</comment>
<dbReference type="EMBL" id="BAAAES010000008">
    <property type="protein sequence ID" value="GAA0667509.1"/>
    <property type="molecule type" value="Genomic_DNA"/>
</dbReference>
<dbReference type="PANTHER" id="PTHR43301:SF3">
    <property type="entry name" value="ARABINAN ENDO-1,5-ALPHA-L-ARABINOSIDASE A-RELATED"/>
    <property type="match status" value="1"/>
</dbReference>
<protein>
    <submittedName>
        <fullName evidence="6">Glycoside hydrolase family 43 protein</fullName>
    </submittedName>
</protein>
<dbReference type="Proteomes" id="UP001500238">
    <property type="component" value="Unassembled WGS sequence"/>
</dbReference>
<dbReference type="Pfam" id="PF04616">
    <property type="entry name" value="Glyco_hydro_43"/>
    <property type="match status" value="1"/>
</dbReference>
<evidence type="ECO:0000256" key="2">
    <source>
        <dbReference type="ARBA" id="ARBA00009865"/>
    </source>
</evidence>
<dbReference type="InterPro" id="IPR023296">
    <property type="entry name" value="Glyco_hydro_beta-prop_sf"/>
</dbReference>
<accession>A0ABN1HU29</accession>
<dbReference type="InterPro" id="IPR006710">
    <property type="entry name" value="Glyco_hydro_43"/>
</dbReference>
<organism evidence="6 7">
    <name type="scientific">Sphingomonas insulae</name>
    <dbReference type="NCBI Taxonomy" id="424800"/>
    <lineage>
        <taxon>Bacteria</taxon>
        <taxon>Pseudomonadati</taxon>
        <taxon>Pseudomonadota</taxon>
        <taxon>Alphaproteobacteria</taxon>
        <taxon>Sphingomonadales</taxon>
        <taxon>Sphingomonadaceae</taxon>
        <taxon>Sphingomonas</taxon>
    </lineage>
</organism>
<dbReference type="PANTHER" id="PTHR43301">
    <property type="entry name" value="ARABINAN ENDO-1,5-ALPHA-L-ARABINOSIDASE"/>
    <property type="match status" value="1"/>
</dbReference>
<keyword evidence="4 5" id="KW-0326">Glycosidase</keyword>
<evidence type="ECO:0000313" key="6">
    <source>
        <dbReference type="EMBL" id="GAA0667509.1"/>
    </source>
</evidence>
<dbReference type="Gene3D" id="2.115.10.20">
    <property type="entry name" value="Glycosyl hydrolase domain, family 43"/>
    <property type="match status" value="1"/>
</dbReference>
<evidence type="ECO:0000256" key="4">
    <source>
        <dbReference type="ARBA" id="ARBA00023295"/>
    </source>
</evidence>
<evidence type="ECO:0000256" key="3">
    <source>
        <dbReference type="ARBA" id="ARBA00022801"/>
    </source>
</evidence>
<keyword evidence="3 5" id="KW-0378">Hydrolase</keyword>
<dbReference type="CDD" id="cd08981">
    <property type="entry name" value="GH43_Bt1873-like"/>
    <property type="match status" value="1"/>
</dbReference>
<gene>
    <name evidence="6" type="ORF">GCM10009102_16960</name>
</gene>
<evidence type="ECO:0000313" key="7">
    <source>
        <dbReference type="Proteomes" id="UP001500238"/>
    </source>
</evidence>
<comment type="similarity">
    <text evidence="2 5">Belongs to the glycosyl hydrolase 43 family.</text>
</comment>
<keyword evidence="7" id="KW-1185">Reference proteome</keyword>
<dbReference type="SUPFAM" id="SSF75005">
    <property type="entry name" value="Arabinanase/levansucrase/invertase"/>
    <property type="match status" value="1"/>
</dbReference>
<dbReference type="GO" id="GO:0016787">
    <property type="term" value="F:hydrolase activity"/>
    <property type="evidence" value="ECO:0007669"/>
    <property type="project" value="UniProtKB-KW"/>
</dbReference>
<reference evidence="6 7" key="1">
    <citation type="journal article" date="2019" name="Int. J. Syst. Evol. Microbiol.">
        <title>The Global Catalogue of Microorganisms (GCM) 10K type strain sequencing project: providing services to taxonomists for standard genome sequencing and annotation.</title>
        <authorList>
            <consortium name="The Broad Institute Genomics Platform"/>
            <consortium name="The Broad Institute Genome Sequencing Center for Infectious Disease"/>
            <person name="Wu L."/>
            <person name="Ma J."/>
        </authorList>
    </citation>
    <scope>NUCLEOTIDE SEQUENCE [LARGE SCALE GENOMIC DNA]</scope>
    <source>
        <strain evidence="6 7">JCM 14603</strain>
    </source>
</reference>
<comment type="pathway">
    <text evidence="1">Glycan metabolism; L-arabinan degradation.</text>
</comment>
<dbReference type="InterPro" id="IPR050727">
    <property type="entry name" value="GH43_arabinanases"/>
</dbReference>
<proteinExistence type="inferred from homology"/>
<name>A0ABN1HU29_9SPHN</name>
<evidence type="ECO:0000256" key="5">
    <source>
        <dbReference type="RuleBase" id="RU361187"/>
    </source>
</evidence>